<dbReference type="OrthoDB" id="784962at2759"/>
<dbReference type="Pfam" id="PF00439">
    <property type="entry name" value="Bromodomain"/>
    <property type="match status" value="1"/>
</dbReference>
<proteinExistence type="predicted"/>
<dbReference type="SUPFAM" id="SSF47370">
    <property type="entry name" value="Bromodomain"/>
    <property type="match status" value="1"/>
</dbReference>
<feature type="domain" description="Bromo" evidence="4">
    <location>
        <begin position="388"/>
        <end position="461"/>
    </location>
</feature>
<evidence type="ECO:0000256" key="1">
    <source>
        <dbReference type="ARBA" id="ARBA00023117"/>
    </source>
</evidence>
<feature type="compositionally biased region" description="Acidic residues" evidence="3">
    <location>
        <begin position="185"/>
        <end position="245"/>
    </location>
</feature>
<evidence type="ECO:0000256" key="3">
    <source>
        <dbReference type="SAM" id="MobiDB-lite"/>
    </source>
</evidence>
<dbReference type="Gene3D" id="1.20.920.10">
    <property type="entry name" value="Bromodomain-like"/>
    <property type="match status" value="1"/>
</dbReference>
<feature type="region of interest" description="Disordered" evidence="3">
    <location>
        <begin position="89"/>
        <end position="249"/>
    </location>
</feature>
<dbReference type="PANTHER" id="PTHR15398:SF4">
    <property type="entry name" value="BROMODOMAIN-CONTAINING PROTEIN 8 ISOFORM X1"/>
    <property type="match status" value="1"/>
</dbReference>
<keyword evidence="6" id="KW-1185">Reference proteome</keyword>
<evidence type="ECO:0000259" key="4">
    <source>
        <dbReference type="PROSITE" id="PS50014"/>
    </source>
</evidence>
<accession>A0A1L7WH64</accession>
<dbReference type="EMBL" id="FJOG01000002">
    <property type="protein sequence ID" value="CZR52103.1"/>
    <property type="molecule type" value="Genomic_DNA"/>
</dbReference>
<evidence type="ECO:0000256" key="2">
    <source>
        <dbReference type="PROSITE-ProRule" id="PRU00035"/>
    </source>
</evidence>
<organism evidence="5 6">
    <name type="scientific">Phialocephala subalpina</name>
    <dbReference type="NCBI Taxonomy" id="576137"/>
    <lineage>
        <taxon>Eukaryota</taxon>
        <taxon>Fungi</taxon>
        <taxon>Dikarya</taxon>
        <taxon>Ascomycota</taxon>
        <taxon>Pezizomycotina</taxon>
        <taxon>Leotiomycetes</taxon>
        <taxon>Helotiales</taxon>
        <taxon>Mollisiaceae</taxon>
        <taxon>Phialocephala</taxon>
        <taxon>Phialocephala fortinii species complex</taxon>
    </lineage>
</organism>
<dbReference type="CDD" id="cd04369">
    <property type="entry name" value="Bromodomain"/>
    <property type="match status" value="1"/>
</dbReference>
<reference evidence="5 6" key="1">
    <citation type="submission" date="2016-03" db="EMBL/GenBank/DDBJ databases">
        <authorList>
            <person name="Ploux O."/>
        </authorList>
    </citation>
    <scope>NUCLEOTIDE SEQUENCE [LARGE SCALE GENOMIC DNA]</scope>
    <source>
        <strain evidence="5 6">UAMH 11012</strain>
    </source>
</reference>
<feature type="region of interest" description="Disordered" evidence="3">
    <location>
        <begin position="324"/>
        <end position="368"/>
    </location>
</feature>
<sequence>MLYSGKTLAITIAHHLIQTNHYSQFTIRVAGHNTTINTGVVSGLQTILLGREWIRSVHLLSDSGNQKYYIPIPLAVEVAEEKFPDIVDTEAEAKDVKPVDMATSDEIAEEHDDDEFRKADYGDDYSNGQSSRDDGSFSESEPSFDGQNLLDGDTPSDEPSWGDDTLSDGGTSSEGSISGKHEVTPIDEDDEDDSEDYESDDGDGDGDGEDDDGGDDDGEDNDGGDDDGGMMMDNDGEDDDGEDYEDYKGHEGKVCDECEGCEECDGFDECEGCEDCNEYNECEGCEECEGYEEYEEFGEGEEDPDDNLQDFMEQHTHLERFADAEQTKEAHRRQSESKGEIALPSSNHIVSQEQSATPDPTRSQVNGVQARITKRQSKEITNILNHISRTPAGQSFKAPVEQLWPECAGAYAAKVSNPIDLGTIQMKVKNNIYPSVDDFRADIVLLYQNSVDFNGIDHIITSTALEVRDTILNALNDMEKGKGSMMLRASTRVTGV</sequence>
<dbReference type="InterPro" id="IPR036427">
    <property type="entry name" value="Bromodomain-like_sf"/>
</dbReference>
<feature type="compositionally biased region" description="Polar residues" evidence="3">
    <location>
        <begin position="344"/>
        <end position="367"/>
    </location>
</feature>
<dbReference type="SMART" id="SM00297">
    <property type="entry name" value="BROMO"/>
    <property type="match status" value="1"/>
</dbReference>
<evidence type="ECO:0000313" key="6">
    <source>
        <dbReference type="Proteomes" id="UP000184330"/>
    </source>
</evidence>
<dbReference type="GO" id="GO:0006325">
    <property type="term" value="P:chromatin organization"/>
    <property type="evidence" value="ECO:0007669"/>
    <property type="project" value="UniProtKB-ARBA"/>
</dbReference>
<dbReference type="GO" id="GO:0035267">
    <property type="term" value="C:NuA4 histone acetyltransferase complex"/>
    <property type="evidence" value="ECO:0007669"/>
    <property type="project" value="TreeGrafter"/>
</dbReference>
<dbReference type="PRINTS" id="PR00503">
    <property type="entry name" value="BROMODOMAIN"/>
</dbReference>
<dbReference type="InterPro" id="IPR001487">
    <property type="entry name" value="Bromodomain"/>
</dbReference>
<protein>
    <recommendedName>
        <fullName evidence="4">Bromo domain-containing protein</fullName>
    </recommendedName>
</protein>
<dbReference type="PANTHER" id="PTHR15398">
    <property type="entry name" value="BROMODOMAIN-CONTAINING PROTEIN 8"/>
    <property type="match status" value="1"/>
</dbReference>
<feature type="compositionally biased region" description="Basic and acidic residues" evidence="3">
    <location>
        <begin position="324"/>
        <end position="339"/>
    </location>
</feature>
<dbReference type="STRING" id="576137.A0A1L7WH64"/>
<feature type="compositionally biased region" description="Basic and acidic residues" evidence="3">
    <location>
        <begin position="89"/>
        <end position="98"/>
    </location>
</feature>
<gene>
    <name evidence="5" type="ORF">PAC_01980</name>
</gene>
<name>A0A1L7WH64_9HELO</name>
<keyword evidence="1 2" id="KW-0103">Bromodomain</keyword>
<dbReference type="AlphaFoldDB" id="A0A1L7WH64"/>
<dbReference type="Proteomes" id="UP000184330">
    <property type="component" value="Unassembled WGS sequence"/>
</dbReference>
<evidence type="ECO:0000313" key="5">
    <source>
        <dbReference type="EMBL" id="CZR52103.1"/>
    </source>
</evidence>
<dbReference type="PROSITE" id="PS50014">
    <property type="entry name" value="BROMODOMAIN_2"/>
    <property type="match status" value="1"/>
</dbReference>